<dbReference type="Pfam" id="PF00009">
    <property type="entry name" value="GTP_EFTU"/>
    <property type="match status" value="1"/>
</dbReference>
<dbReference type="InterPro" id="IPR041095">
    <property type="entry name" value="EFG_II"/>
</dbReference>
<dbReference type="GO" id="GO:0032790">
    <property type="term" value="P:ribosome disassembly"/>
    <property type="evidence" value="ECO:0007669"/>
    <property type="project" value="TreeGrafter"/>
</dbReference>
<dbReference type="InterPro" id="IPR000640">
    <property type="entry name" value="EFG_V-like"/>
</dbReference>
<dbReference type="GO" id="GO:0003924">
    <property type="term" value="F:GTPase activity"/>
    <property type="evidence" value="ECO:0007669"/>
    <property type="project" value="InterPro"/>
</dbReference>
<dbReference type="InterPro" id="IPR000795">
    <property type="entry name" value="T_Tr_GTP-bd_dom"/>
</dbReference>
<keyword evidence="5" id="KW-0251">Elongation factor</keyword>
<dbReference type="GO" id="GO:0003746">
    <property type="term" value="F:translation elongation factor activity"/>
    <property type="evidence" value="ECO:0007669"/>
    <property type="project" value="UniProtKB-KW"/>
</dbReference>
<name>A0A1D7ZV08_LIMFE</name>
<dbReference type="InterPro" id="IPR005517">
    <property type="entry name" value="Transl_elong_EFG/EF2_IV"/>
</dbReference>
<dbReference type="NCBIfam" id="TIGR00231">
    <property type="entry name" value="small_GTP"/>
    <property type="match status" value="1"/>
</dbReference>
<evidence type="ECO:0000256" key="3">
    <source>
        <dbReference type="ARBA" id="ARBA00023134"/>
    </source>
</evidence>
<dbReference type="Gene3D" id="3.30.230.10">
    <property type="match status" value="1"/>
</dbReference>
<gene>
    <name evidence="5" type="ORF">LACFE_CDS0192</name>
</gene>
<dbReference type="GO" id="GO:0005525">
    <property type="term" value="F:GTP binding"/>
    <property type="evidence" value="ECO:0007669"/>
    <property type="project" value="UniProtKB-KW"/>
</dbReference>
<evidence type="ECO:0000256" key="1">
    <source>
        <dbReference type="ARBA" id="ARBA00022741"/>
    </source>
</evidence>
<dbReference type="SMART" id="SM00889">
    <property type="entry name" value="EFG_IV"/>
    <property type="match status" value="1"/>
</dbReference>
<keyword evidence="1" id="KW-0547">Nucleotide-binding</keyword>
<dbReference type="PROSITE" id="PS51722">
    <property type="entry name" value="G_TR_2"/>
    <property type="match status" value="1"/>
</dbReference>
<dbReference type="Gene3D" id="3.40.50.300">
    <property type="entry name" value="P-loop containing nucleotide triphosphate hydrolases"/>
    <property type="match status" value="1"/>
</dbReference>
<dbReference type="PANTHER" id="PTHR43261:SF1">
    <property type="entry name" value="RIBOSOME-RELEASING FACTOR 2, MITOCHONDRIAL"/>
    <property type="match status" value="1"/>
</dbReference>
<keyword evidence="3" id="KW-0342">GTP-binding</keyword>
<dbReference type="InterPro" id="IPR053905">
    <property type="entry name" value="EF-G-like_DII"/>
</dbReference>
<accession>A0A1D7ZV08</accession>
<dbReference type="PANTHER" id="PTHR43261">
    <property type="entry name" value="TRANSLATION ELONGATION FACTOR G-RELATED"/>
    <property type="match status" value="1"/>
</dbReference>
<dbReference type="InterPro" id="IPR005225">
    <property type="entry name" value="Small_GTP-bd"/>
</dbReference>
<organism evidence="5 6">
    <name type="scientific">Limosilactobacillus fermentum</name>
    <name type="common">Lactobacillus fermentum</name>
    <dbReference type="NCBI Taxonomy" id="1613"/>
    <lineage>
        <taxon>Bacteria</taxon>
        <taxon>Bacillati</taxon>
        <taxon>Bacillota</taxon>
        <taxon>Bacilli</taxon>
        <taxon>Lactobacillales</taxon>
        <taxon>Lactobacillaceae</taxon>
        <taxon>Limosilactobacillus</taxon>
    </lineage>
</organism>
<evidence type="ECO:0000313" key="5">
    <source>
        <dbReference type="EMBL" id="AOR73671.1"/>
    </source>
</evidence>
<evidence type="ECO:0000259" key="4">
    <source>
        <dbReference type="PROSITE" id="PS51722"/>
    </source>
</evidence>
<dbReference type="AlphaFoldDB" id="A0A1D7ZV08"/>
<dbReference type="Gene3D" id="3.30.70.870">
    <property type="entry name" value="Elongation Factor G (Translational Gtpase), domain 3"/>
    <property type="match status" value="1"/>
</dbReference>
<dbReference type="SUPFAM" id="SSF54980">
    <property type="entry name" value="EF-G C-terminal domain-like"/>
    <property type="match status" value="2"/>
</dbReference>
<dbReference type="Pfam" id="PF14492">
    <property type="entry name" value="EFG_III"/>
    <property type="match status" value="1"/>
</dbReference>
<reference evidence="5 6" key="1">
    <citation type="submission" date="2016-09" db="EMBL/GenBank/DDBJ databases">
        <title>Genome Sequence of the Lactobacillus fermentum strain NCC2970 (CNCM I-5068).</title>
        <authorList>
            <person name="Barretto C."/>
            <person name="Ngom-Bru C."/>
            <person name="Genevaz A."/>
            <person name="Fournier C."/>
            <person name="Moine D."/>
            <person name="Kassam M."/>
            <person name="Iltis A."/>
            <person name="Sagory-Zalkind P."/>
            <person name="Faucherand G."/>
            <person name="Descombes P."/>
            <person name="Duboux S."/>
        </authorList>
    </citation>
    <scope>NUCLEOTIDE SEQUENCE [LARGE SCALE GENOMIC DNA]</scope>
    <source>
        <strain evidence="5 6">NCC2970</strain>
    </source>
</reference>
<dbReference type="SUPFAM" id="SSF54211">
    <property type="entry name" value="Ribosomal protein S5 domain 2-like"/>
    <property type="match status" value="1"/>
</dbReference>
<dbReference type="InterPro" id="IPR014721">
    <property type="entry name" value="Ribsml_uS5_D2-typ_fold_subgr"/>
</dbReference>
<dbReference type="Gene3D" id="3.30.70.240">
    <property type="match status" value="1"/>
</dbReference>
<evidence type="ECO:0000256" key="2">
    <source>
        <dbReference type="ARBA" id="ARBA00022917"/>
    </source>
</evidence>
<dbReference type="Proteomes" id="UP000094714">
    <property type="component" value="Chromosome"/>
</dbReference>
<dbReference type="Gene3D" id="2.40.30.10">
    <property type="entry name" value="Translation factors"/>
    <property type="match status" value="1"/>
</dbReference>
<dbReference type="EMBL" id="CP017151">
    <property type="protein sequence ID" value="AOR73671.1"/>
    <property type="molecule type" value="Genomic_DNA"/>
</dbReference>
<dbReference type="InterPro" id="IPR020568">
    <property type="entry name" value="Ribosomal_Su5_D2-typ_SF"/>
</dbReference>
<dbReference type="PRINTS" id="PR01037">
    <property type="entry name" value="TCRTETOQM"/>
</dbReference>
<dbReference type="InterPro" id="IPR009000">
    <property type="entry name" value="Transl_B-barrel_sf"/>
</dbReference>
<evidence type="ECO:0000313" key="6">
    <source>
        <dbReference type="Proteomes" id="UP000094714"/>
    </source>
</evidence>
<dbReference type="Pfam" id="PF00679">
    <property type="entry name" value="EFG_C"/>
    <property type="match status" value="1"/>
</dbReference>
<proteinExistence type="predicted"/>
<dbReference type="Pfam" id="PF22042">
    <property type="entry name" value="EF-G_D2"/>
    <property type="match status" value="1"/>
</dbReference>
<dbReference type="SUPFAM" id="SSF50447">
    <property type="entry name" value="Translation proteins"/>
    <property type="match status" value="1"/>
</dbReference>
<dbReference type="InterPro" id="IPR035647">
    <property type="entry name" value="EFG_III/V"/>
</dbReference>
<dbReference type="Pfam" id="PF03764">
    <property type="entry name" value="EFG_IV"/>
    <property type="match status" value="1"/>
</dbReference>
<keyword evidence="2" id="KW-0648">Protein biosynthesis</keyword>
<dbReference type="PRINTS" id="PR00315">
    <property type="entry name" value="ELONGATNFCT"/>
</dbReference>
<dbReference type="InterPro" id="IPR027417">
    <property type="entry name" value="P-loop_NTPase"/>
</dbReference>
<sequence length="645" mass="69817">MMSQIVTGLVAHVDAGKTTLSEALLYHAGVTRQLGRVDKGSAFLDPDQLEQQRGITIFPHQAELSFGDLKLTLLDTPGHIDFLAATERVLAVLDYAILVVSAPAGVQATTRILWDLLDKYQVPTFVFVNKMDAPGVDQAAVLAQLQDELDPGCLPFKDPAAQFEELALLDEGVMDDYLTNGEITPAQLRSLIKNRRAFPVYFGAALKDEGVADLIKGLTEWTQTPTPTPDFGARVFKVSHDERGNRLTWLRVTGGNLRAKAELLPGQKADQLRVYNGAKATVVQEVGPGQVCTVAGPTSTVPGQGIGAVEEQAQPRFRPVLTYGLDQRGAPFDQCLAALRQLEDEEPLLGVVDDPATQRLYVQVMGEVQLEILTQRLEEEFGLTVGFDEGRIRYQETLTTPIEGVGHFEPLRHYAEVHLLLEPGARGSGLTFASQCHVDVLSNAWQGQILTALKQRAHRGILVGAPLTDVKVTLVGGKGSIVHTVGGDFRQAAWRALRQGLMEAGRAGNQLLEPWYNFQLLVPTEAVGHALTDLQRFGGEVSQPQAGPGDLVRLEGSGPVAKLRDYAATVRAYTHGQGQLTLTPAGSRPVADPTPLIEAANYDPVGDLANTPDSVFCAHGAGYPVAWDQVPQTMHVPYQTTAQPR</sequence>
<feature type="domain" description="Tr-type G" evidence="4">
    <location>
        <begin position="2"/>
        <end position="226"/>
    </location>
</feature>
<protein>
    <submittedName>
        <fullName evidence="5">Elongation factor G</fullName>
    </submittedName>
</protein>
<dbReference type="PATRIC" id="fig|1613.112.peg.204"/>
<dbReference type="SUPFAM" id="SSF52540">
    <property type="entry name" value="P-loop containing nucleoside triphosphate hydrolases"/>
    <property type="match status" value="1"/>
</dbReference>